<evidence type="ECO:0000256" key="5">
    <source>
        <dbReference type="SAM" id="Phobius"/>
    </source>
</evidence>
<organism evidence="7 8">
    <name type="scientific">Pleuronectes platessa</name>
    <name type="common">European plaice</name>
    <dbReference type="NCBI Taxonomy" id="8262"/>
    <lineage>
        <taxon>Eukaryota</taxon>
        <taxon>Metazoa</taxon>
        <taxon>Chordata</taxon>
        <taxon>Craniata</taxon>
        <taxon>Vertebrata</taxon>
        <taxon>Euteleostomi</taxon>
        <taxon>Actinopterygii</taxon>
        <taxon>Neopterygii</taxon>
        <taxon>Teleostei</taxon>
        <taxon>Neoteleostei</taxon>
        <taxon>Acanthomorphata</taxon>
        <taxon>Carangaria</taxon>
        <taxon>Pleuronectiformes</taxon>
        <taxon>Pleuronectoidei</taxon>
        <taxon>Pleuronectidae</taxon>
        <taxon>Pleuronectes</taxon>
    </lineage>
</organism>
<dbReference type="Gene3D" id="3.10.100.10">
    <property type="entry name" value="Mannose-Binding Protein A, subunit A"/>
    <property type="match status" value="1"/>
</dbReference>
<dbReference type="PROSITE" id="PS00615">
    <property type="entry name" value="C_TYPE_LECTIN_1"/>
    <property type="match status" value="1"/>
</dbReference>
<dbReference type="InterPro" id="IPR033989">
    <property type="entry name" value="CD209-like_CTLD"/>
</dbReference>
<dbReference type="PROSITE" id="PS50041">
    <property type="entry name" value="C_TYPE_LECTIN_2"/>
    <property type="match status" value="1"/>
</dbReference>
<keyword evidence="1" id="KW-0430">Lectin</keyword>
<feature type="coiled-coil region" evidence="3">
    <location>
        <begin position="123"/>
        <end position="157"/>
    </location>
</feature>
<sequence length="311" mass="35977">MADEGSSSSFVATFDKLICEEDSGTDENPLYSSQDKQQVSMSMQRHGSSQNPYRLLTVILAVMAVILLAINIGLGVYYNQLTGGQQTIKDIHSEVAKLQAGYNAAIQDKIDAKKQLDRELGEQKRLQWELEHHTKRSKDYENQIHRIEDEISELKSLIPLLSMGCRHCQPGWMFLHLRCYYFPFYDLPRQRRWKEARQFCQKLGGDLAVIDTPEKTVSITELIKSHHDPERSIYQGAYWIGLSDVDQETIWKWPDGRILTESYWNDGEPNNDNDEDCGATYPRNNPFKAWNDAPCNMHMKWICEMEPHDIS</sequence>
<keyword evidence="3" id="KW-0175">Coiled coil</keyword>
<dbReference type="SMART" id="SM00034">
    <property type="entry name" value="CLECT"/>
    <property type="match status" value="1"/>
</dbReference>
<dbReference type="GO" id="GO:0030246">
    <property type="term" value="F:carbohydrate binding"/>
    <property type="evidence" value="ECO:0007669"/>
    <property type="project" value="UniProtKB-KW"/>
</dbReference>
<comment type="caution">
    <text evidence="7">The sequence shown here is derived from an EMBL/GenBank/DDBJ whole genome shotgun (WGS) entry which is preliminary data.</text>
</comment>
<dbReference type="CDD" id="cd03590">
    <property type="entry name" value="CLECT_DC-SIGN_like"/>
    <property type="match status" value="1"/>
</dbReference>
<feature type="transmembrane region" description="Helical" evidence="5">
    <location>
        <begin position="53"/>
        <end position="78"/>
    </location>
</feature>
<evidence type="ECO:0000256" key="4">
    <source>
        <dbReference type="SAM" id="MobiDB-lite"/>
    </source>
</evidence>
<dbReference type="InterPro" id="IPR001304">
    <property type="entry name" value="C-type_lectin-like"/>
</dbReference>
<keyword evidence="2" id="KW-1015">Disulfide bond</keyword>
<proteinExistence type="predicted"/>
<dbReference type="InterPro" id="IPR050111">
    <property type="entry name" value="C-type_lectin/snaclec_domain"/>
</dbReference>
<keyword evidence="8" id="KW-1185">Reference proteome</keyword>
<keyword evidence="5" id="KW-0812">Transmembrane</keyword>
<dbReference type="InterPro" id="IPR016186">
    <property type="entry name" value="C-type_lectin-like/link_sf"/>
</dbReference>
<evidence type="ECO:0000259" key="6">
    <source>
        <dbReference type="PROSITE" id="PS50041"/>
    </source>
</evidence>
<dbReference type="InterPro" id="IPR016187">
    <property type="entry name" value="CTDL_fold"/>
</dbReference>
<feature type="compositionally biased region" description="Polar residues" evidence="4">
    <location>
        <begin position="30"/>
        <end position="45"/>
    </location>
</feature>
<evidence type="ECO:0000256" key="3">
    <source>
        <dbReference type="SAM" id="Coils"/>
    </source>
</evidence>
<protein>
    <recommendedName>
        <fullName evidence="6">C-type lectin domain-containing protein</fullName>
    </recommendedName>
</protein>
<feature type="region of interest" description="Disordered" evidence="4">
    <location>
        <begin position="23"/>
        <end position="45"/>
    </location>
</feature>
<reference evidence="7" key="1">
    <citation type="submission" date="2020-03" db="EMBL/GenBank/DDBJ databases">
        <authorList>
            <person name="Weist P."/>
        </authorList>
    </citation>
    <scope>NUCLEOTIDE SEQUENCE</scope>
</reference>
<evidence type="ECO:0000256" key="1">
    <source>
        <dbReference type="ARBA" id="ARBA00022734"/>
    </source>
</evidence>
<keyword evidence="5" id="KW-0472">Membrane</keyword>
<dbReference type="Proteomes" id="UP001153269">
    <property type="component" value="Unassembled WGS sequence"/>
</dbReference>
<keyword evidence="5" id="KW-1133">Transmembrane helix</keyword>
<name>A0A9N7TUM0_PLEPL</name>
<feature type="domain" description="C-type lectin" evidence="6">
    <location>
        <begin position="175"/>
        <end position="304"/>
    </location>
</feature>
<gene>
    <name evidence="7" type="ORF">PLEPLA_LOCUS7267</name>
</gene>
<accession>A0A9N7TUM0</accession>
<evidence type="ECO:0000256" key="2">
    <source>
        <dbReference type="ARBA" id="ARBA00023157"/>
    </source>
</evidence>
<dbReference type="InterPro" id="IPR018378">
    <property type="entry name" value="C-type_lectin_CS"/>
</dbReference>
<evidence type="ECO:0000313" key="7">
    <source>
        <dbReference type="EMBL" id="CAB1419436.1"/>
    </source>
</evidence>
<dbReference type="Pfam" id="PF00059">
    <property type="entry name" value="Lectin_C"/>
    <property type="match status" value="1"/>
</dbReference>
<dbReference type="SUPFAM" id="SSF56436">
    <property type="entry name" value="C-type lectin-like"/>
    <property type="match status" value="1"/>
</dbReference>
<dbReference type="PANTHER" id="PTHR22803">
    <property type="entry name" value="MANNOSE, PHOSPHOLIPASE, LECTIN RECEPTOR RELATED"/>
    <property type="match status" value="1"/>
</dbReference>
<dbReference type="EMBL" id="CADEAL010000390">
    <property type="protein sequence ID" value="CAB1419436.1"/>
    <property type="molecule type" value="Genomic_DNA"/>
</dbReference>
<dbReference type="AlphaFoldDB" id="A0A9N7TUM0"/>
<evidence type="ECO:0000313" key="8">
    <source>
        <dbReference type="Proteomes" id="UP001153269"/>
    </source>
</evidence>